<evidence type="ECO:0000256" key="1">
    <source>
        <dbReference type="ARBA" id="ARBA00004613"/>
    </source>
</evidence>
<dbReference type="Proteomes" id="UP000299102">
    <property type="component" value="Unassembled WGS sequence"/>
</dbReference>
<evidence type="ECO:0000256" key="7">
    <source>
        <dbReference type="ARBA" id="ARBA00023320"/>
    </source>
</evidence>
<gene>
    <name evidence="8" type="primary">crz</name>
    <name evidence="8" type="ORF">EVAR_29986_1</name>
</gene>
<evidence type="ECO:0000256" key="6">
    <source>
        <dbReference type="ARBA" id="ARBA00022815"/>
    </source>
</evidence>
<dbReference type="Pfam" id="PF17308">
    <property type="entry name" value="Corazonin"/>
    <property type="match status" value="1"/>
</dbReference>
<proteinExistence type="inferred from homology"/>
<dbReference type="GO" id="GO:0005576">
    <property type="term" value="C:extracellular region"/>
    <property type="evidence" value="ECO:0007669"/>
    <property type="project" value="UniProtKB-SubCell"/>
</dbReference>
<dbReference type="GO" id="GO:0045823">
    <property type="term" value="P:positive regulation of heart contraction"/>
    <property type="evidence" value="ECO:0007669"/>
    <property type="project" value="InterPro"/>
</dbReference>
<evidence type="ECO:0000256" key="5">
    <source>
        <dbReference type="ARBA" id="ARBA00022729"/>
    </source>
</evidence>
<evidence type="ECO:0000256" key="2">
    <source>
        <dbReference type="ARBA" id="ARBA00009635"/>
    </source>
</evidence>
<dbReference type="OrthoDB" id="6436322at2759"/>
<protein>
    <recommendedName>
        <fullName evidence="3">Pro-corazonin</fullName>
    </recommendedName>
</protein>
<dbReference type="GO" id="GO:0071858">
    <property type="term" value="F:corazonin receptor binding"/>
    <property type="evidence" value="ECO:0007669"/>
    <property type="project" value="InterPro"/>
</dbReference>
<keyword evidence="9" id="KW-1185">Reference proteome</keyword>
<dbReference type="GO" id="GO:0007218">
    <property type="term" value="P:neuropeptide signaling pathway"/>
    <property type="evidence" value="ECO:0007669"/>
    <property type="project" value="UniProtKB-KW"/>
</dbReference>
<dbReference type="InterPro" id="IPR020190">
    <property type="entry name" value="Procorazonin"/>
</dbReference>
<name>A0A4C1VIQ9_EUMVA</name>
<keyword evidence="7" id="KW-0527">Neuropeptide</keyword>
<dbReference type="EMBL" id="BGZK01000338">
    <property type="protein sequence ID" value="GBP37784.1"/>
    <property type="molecule type" value="Genomic_DNA"/>
</dbReference>
<accession>A0A4C1VIQ9</accession>
<sequence>MTTPNEGVASGVCPFIARCRTSESPRDKITPEQPSSVRRLSGFRSHYYCDEAGLSTVTRRWTRRNPDSFDPDEYGGGERISNFEYNLSMRNTIHLKKKPVKCESDSRTEGSVQTFSSLRCCIPSSEREFRWHTPPSPSSINPILPSSDNLFPLKKTRLAATYHKRIYVRMTIVNDTHDTSDMTDCCVVWSSTMYHHLKPSAALVVLMVLASVAAQTFQYSRGWTNGKRDGRGRGLGARDDVGDLERALSPCQMIKIRYIIEGKPLNEKNALSRLSRPLISHRCRRLRPALGQRGLGSQLHLPHGAEILVPCDYNDDLESAPQGHLFETRKEPGATVRGPAMNAAREIDTCG</sequence>
<keyword evidence="5" id="KW-0732">Signal</keyword>
<organism evidence="8 9">
    <name type="scientific">Eumeta variegata</name>
    <name type="common">Bagworm moth</name>
    <name type="synonym">Eumeta japonica</name>
    <dbReference type="NCBI Taxonomy" id="151549"/>
    <lineage>
        <taxon>Eukaryota</taxon>
        <taxon>Metazoa</taxon>
        <taxon>Ecdysozoa</taxon>
        <taxon>Arthropoda</taxon>
        <taxon>Hexapoda</taxon>
        <taxon>Insecta</taxon>
        <taxon>Pterygota</taxon>
        <taxon>Neoptera</taxon>
        <taxon>Endopterygota</taxon>
        <taxon>Lepidoptera</taxon>
        <taxon>Glossata</taxon>
        <taxon>Ditrysia</taxon>
        <taxon>Tineoidea</taxon>
        <taxon>Psychidae</taxon>
        <taxon>Oiketicinae</taxon>
        <taxon>Eumeta</taxon>
    </lineage>
</organism>
<comment type="subcellular location">
    <subcellularLocation>
        <location evidence="1">Secreted</location>
    </subcellularLocation>
</comment>
<keyword evidence="6" id="KW-0027">Amidation</keyword>
<evidence type="ECO:0000313" key="9">
    <source>
        <dbReference type="Proteomes" id="UP000299102"/>
    </source>
</evidence>
<evidence type="ECO:0000313" key="8">
    <source>
        <dbReference type="EMBL" id="GBP37784.1"/>
    </source>
</evidence>
<evidence type="ECO:0000256" key="4">
    <source>
        <dbReference type="ARBA" id="ARBA00022525"/>
    </source>
</evidence>
<keyword evidence="4" id="KW-0964">Secreted</keyword>
<comment type="caution">
    <text evidence="8">The sequence shown here is derived from an EMBL/GenBank/DDBJ whole genome shotgun (WGS) entry which is preliminary data.</text>
</comment>
<evidence type="ECO:0000256" key="3">
    <source>
        <dbReference type="ARBA" id="ARBA00014144"/>
    </source>
</evidence>
<dbReference type="AlphaFoldDB" id="A0A4C1VIQ9"/>
<reference evidence="8 9" key="1">
    <citation type="journal article" date="2019" name="Commun. Biol.">
        <title>The bagworm genome reveals a unique fibroin gene that provides high tensile strength.</title>
        <authorList>
            <person name="Kono N."/>
            <person name="Nakamura H."/>
            <person name="Ohtoshi R."/>
            <person name="Tomita M."/>
            <person name="Numata K."/>
            <person name="Arakawa K."/>
        </authorList>
    </citation>
    <scope>NUCLEOTIDE SEQUENCE [LARGE SCALE GENOMIC DNA]</scope>
</reference>
<comment type="similarity">
    <text evidence="2">Belongs to the corazonin family.</text>
</comment>